<dbReference type="GO" id="GO:0016788">
    <property type="term" value="F:hydrolase activity, acting on ester bonds"/>
    <property type="evidence" value="ECO:0007669"/>
    <property type="project" value="InterPro"/>
</dbReference>
<dbReference type="FunFam" id="3.30.70.270:FF:000020">
    <property type="entry name" value="Transposon Tf2-6 polyprotein-like Protein"/>
    <property type="match status" value="1"/>
</dbReference>
<accession>A0A6A2ZA98</accession>
<dbReference type="InterPro" id="IPR036514">
    <property type="entry name" value="SGNH_hydro_sf"/>
</dbReference>
<evidence type="ECO:0000256" key="1">
    <source>
        <dbReference type="ARBA" id="ARBA00008668"/>
    </source>
</evidence>
<feature type="compositionally biased region" description="Polar residues" evidence="2">
    <location>
        <begin position="641"/>
        <end position="651"/>
    </location>
</feature>
<reference evidence="5" key="1">
    <citation type="submission" date="2019-09" db="EMBL/GenBank/DDBJ databases">
        <title>Draft genome information of white flower Hibiscus syriacus.</title>
        <authorList>
            <person name="Kim Y.-M."/>
        </authorList>
    </citation>
    <scope>NUCLEOTIDE SEQUENCE [LARGE SCALE GENOMIC DNA]</scope>
    <source>
        <strain evidence="5">YM2019G1</strain>
    </source>
</reference>
<evidence type="ECO:0000259" key="3">
    <source>
        <dbReference type="Pfam" id="PF00078"/>
    </source>
</evidence>
<dbReference type="InterPro" id="IPR043128">
    <property type="entry name" value="Rev_trsase/Diguanyl_cyclase"/>
</dbReference>
<dbReference type="Pfam" id="PF00657">
    <property type="entry name" value="Lipase_GDSL"/>
    <property type="match status" value="1"/>
</dbReference>
<dbReference type="InterPro" id="IPR043502">
    <property type="entry name" value="DNA/RNA_pol_sf"/>
</dbReference>
<evidence type="ECO:0000313" key="5">
    <source>
        <dbReference type="EMBL" id="KAE8688339.1"/>
    </source>
</evidence>
<dbReference type="Gene3D" id="1.10.340.70">
    <property type="match status" value="1"/>
</dbReference>
<organism evidence="5 6">
    <name type="scientific">Hibiscus syriacus</name>
    <name type="common">Rose of Sharon</name>
    <dbReference type="NCBI Taxonomy" id="106335"/>
    <lineage>
        <taxon>Eukaryota</taxon>
        <taxon>Viridiplantae</taxon>
        <taxon>Streptophyta</taxon>
        <taxon>Embryophyta</taxon>
        <taxon>Tracheophyta</taxon>
        <taxon>Spermatophyta</taxon>
        <taxon>Magnoliopsida</taxon>
        <taxon>eudicotyledons</taxon>
        <taxon>Gunneridae</taxon>
        <taxon>Pentapetalae</taxon>
        <taxon>rosids</taxon>
        <taxon>malvids</taxon>
        <taxon>Malvales</taxon>
        <taxon>Malvaceae</taxon>
        <taxon>Malvoideae</taxon>
        <taxon>Hibiscus</taxon>
    </lineage>
</organism>
<dbReference type="SUPFAM" id="SSF56672">
    <property type="entry name" value="DNA/RNA polymerases"/>
    <property type="match status" value="1"/>
</dbReference>
<dbReference type="Gene3D" id="3.40.50.1110">
    <property type="entry name" value="SGNH hydrolase"/>
    <property type="match status" value="1"/>
</dbReference>
<evidence type="ECO:0000256" key="2">
    <source>
        <dbReference type="SAM" id="MobiDB-lite"/>
    </source>
</evidence>
<proteinExistence type="inferred from homology"/>
<dbReference type="Pfam" id="PF00078">
    <property type="entry name" value="RVT_1"/>
    <property type="match status" value="1"/>
</dbReference>
<feature type="region of interest" description="Disordered" evidence="2">
    <location>
        <begin position="633"/>
        <end position="653"/>
    </location>
</feature>
<dbReference type="Gene3D" id="3.10.10.10">
    <property type="entry name" value="HIV Type 1 Reverse Transcriptase, subunit A, domain 1"/>
    <property type="match status" value="1"/>
</dbReference>
<dbReference type="Gene3D" id="3.30.70.270">
    <property type="match status" value="2"/>
</dbReference>
<dbReference type="EMBL" id="VEPZ02001191">
    <property type="protein sequence ID" value="KAE8688339.1"/>
    <property type="molecule type" value="Genomic_DNA"/>
</dbReference>
<dbReference type="InterPro" id="IPR000477">
    <property type="entry name" value="RT_dom"/>
</dbReference>
<comment type="caution">
    <text evidence="5">The sequence shown here is derived from an EMBL/GenBank/DDBJ whole genome shotgun (WGS) entry which is preliminary data.</text>
</comment>
<dbReference type="PANTHER" id="PTHR37984:SF5">
    <property type="entry name" value="PROTEIN NYNRIN-LIKE"/>
    <property type="match status" value="1"/>
</dbReference>
<name>A0A6A2ZA98_HIBSY</name>
<feature type="domain" description="Integrase zinc-binding" evidence="4">
    <location>
        <begin position="305"/>
        <end position="341"/>
    </location>
</feature>
<dbReference type="CDD" id="cd01647">
    <property type="entry name" value="RT_LTR"/>
    <property type="match status" value="1"/>
</dbReference>
<dbReference type="Pfam" id="PF17921">
    <property type="entry name" value="Integrase_H2C2"/>
    <property type="match status" value="1"/>
</dbReference>
<gene>
    <name evidence="5" type="ORF">F3Y22_tig00110988pilonHSYRG00421</name>
</gene>
<dbReference type="InterPro" id="IPR050951">
    <property type="entry name" value="Retrovirus_Pol_polyprotein"/>
</dbReference>
<keyword evidence="6" id="KW-1185">Reference proteome</keyword>
<comment type="similarity">
    <text evidence="1">Belongs to the 'GDSL' lipolytic enzyme family.</text>
</comment>
<dbReference type="GO" id="GO:0003743">
    <property type="term" value="F:translation initiation factor activity"/>
    <property type="evidence" value="ECO:0007669"/>
    <property type="project" value="InterPro"/>
</dbReference>
<dbReference type="InterPro" id="IPR041588">
    <property type="entry name" value="Integrase_H2C2"/>
</dbReference>
<dbReference type="Proteomes" id="UP000436088">
    <property type="component" value="Unassembled WGS sequence"/>
</dbReference>
<sequence length="881" mass="102130">MFDQLKGAAVFSMIDLRSGYHQLKIKEDDISKTSFRTRYRHYEFVVMLFGLTNAHVAFMDLMNRVFQPYLDQFMVIFIDFILVYSKSREEHDAHLRVVLQTLREKKLYVKLSKYEFWFTEVTFLGYIVSTECIRVNPRKIQAIVDWQPPKNISEVQSFFGLTGYYRRFVKNFSILALSLTKLLRNDMPFVWMEKCQKSFEKLKRIVTEAPILVQPDVDHKSLKYLLTQKELNLRQRRWIELLKDYDIIIDYHAGKANVVADALSRTIFASLQASDAHMSLKEDDALIVELKLKPMFLDRIKELQGENKLYQDLKSRYWWPSMKRVVSEFVANCLTCQQVKAEHQVPSRLLQLISIPEWKWERVTMDFVLGLPLSLVQVDYSMDKYAKLYIKEIVRLHGVPISIVYDQDPRYRSDPSHIITPEKIEIRSDLTYEEESVEEATWERDEDMRMQFPYLFALGRNWKNNIGIDARGIDADKVSILTKGSIDTMDPECQNGIDTENEYRYHSIVVFILREGYQYHGTHNIEMVSILKEDRNHAPESCNKRGKDKVLISQASLHLISGDYQPREVLLEERGKDWRKIDLELEHRRMDSVLKFLAYLLGDQQKYAVLNAVQKPETEEKILKQEITNLKKELEKDSTPDSESAGNQPTLRETLHHRKGVRELIRDMRTKLDLGRKLSKGLVLDLAGVATSLIDHPLSLVLVMVLEIWSSWIGLDLVVLRMPGEDLPTTEEDFKVAGIEDFGETKIWIGKDINRYRKAVMEVAISLLLVAASLLGSSSACEFPAIYNFGDSNSDPRSFSATFGRVRRPYANELKLPFLSSYLDAIDSNFRHGANFASSGSTIQPADGKLVNVGFSPLSLDIQLLQFQQLKQRTKELYDQG</sequence>
<dbReference type="Pfam" id="PF06273">
    <property type="entry name" value="eIF-4B"/>
    <property type="match status" value="1"/>
</dbReference>
<protein>
    <submittedName>
        <fullName evidence="5">Enhancer of rudimentary protein</fullName>
    </submittedName>
</protein>
<evidence type="ECO:0000313" key="6">
    <source>
        <dbReference type="Proteomes" id="UP000436088"/>
    </source>
</evidence>
<dbReference type="AlphaFoldDB" id="A0A6A2ZA98"/>
<dbReference type="InterPro" id="IPR001087">
    <property type="entry name" value="GDSL"/>
</dbReference>
<dbReference type="InterPro" id="IPR010433">
    <property type="entry name" value="EIF-4B_pln"/>
</dbReference>
<dbReference type="PANTHER" id="PTHR37984">
    <property type="entry name" value="PROTEIN CBG26694"/>
    <property type="match status" value="1"/>
</dbReference>
<evidence type="ECO:0000259" key="4">
    <source>
        <dbReference type="Pfam" id="PF17921"/>
    </source>
</evidence>
<feature type="domain" description="Reverse transcriptase" evidence="3">
    <location>
        <begin position="3"/>
        <end position="128"/>
    </location>
</feature>